<reference evidence="3" key="1">
    <citation type="submission" date="2017-02" db="EMBL/GenBank/DDBJ databases">
        <authorList>
            <person name="Varghese N."/>
            <person name="Submissions S."/>
        </authorList>
    </citation>
    <scope>NUCLEOTIDE SEQUENCE [LARGE SCALE GENOMIC DNA]</scope>
    <source>
        <strain evidence="3">SM117</strain>
    </source>
</reference>
<dbReference type="AlphaFoldDB" id="A0A1U6INB7"/>
<proteinExistence type="predicted"/>
<gene>
    <name evidence="2" type="ORF">SAMN06295987_11013</name>
</gene>
<evidence type="ECO:0000259" key="1">
    <source>
        <dbReference type="Pfam" id="PF16778"/>
    </source>
</evidence>
<evidence type="ECO:0000313" key="2">
    <source>
        <dbReference type="EMBL" id="SLK09531.1"/>
    </source>
</evidence>
<dbReference type="Proteomes" id="UP000190989">
    <property type="component" value="Unassembled WGS sequence"/>
</dbReference>
<accession>A0A1U6INB7</accession>
<evidence type="ECO:0000313" key="3">
    <source>
        <dbReference type="Proteomes" id="UP000190989"/>
    </source>
</evidence>
<sequence>MALFFSASVGGFFDDGVHSVIPGDAREITRARHAELMDSASAGMLITANENGDPVALEPPLPDDAELRRRLRAERDRLLAASDFTQLPDSPLTDELRANWAAYRQALRDLPETVTDPAAVEWPVAPA</sequence>
<protein>
    <submittedName>
        <fullName evidence="2">Phage tail assembly chaperone protein</fullName>
    </submittedName>
</protein>
<dbReference type="RefSeq" id="WP_079731695.1">
    <property type="nucleotide sequence ID" value="NZ_FVZE01000010.1"/>
</dbReference>
<dbReference type="STRING" id="428990.SAMN06295987_11013"/>
<dbReference type="Pfam" id="PF16778">
    <property type="entry name" value="Phage_tail_APC"/>
    <property type="match status" value="1"/>
</dbReference>
<keyword evidence="3" id="KW-1185">Reference proteome</keyword>
<dbReference type="InterPro" id="IPR031893">
    <property type="entry name" value="Phage_tail_APC"/>
</dbReference>
<organism evidence="2 3">
    <name type="scientific">Novosphingobium mathurense</name>
    <dbReference type="NCBI Taxonomy" id="428990"/>
    <lineage>
        <taxon>Bacteria</taxon>
        <taxon>Pseudomonadati</taxon>
        <taxon>Pseudomonadota</taxon>
        <taxon>Alphaproteobacteria</taxon>
        <taxon>Sphingomonadales</taxon>
        <taxon>Sphingomonadaceae</taxon>
        <taxon>Novosphingobium</taxon>
    </lineage>
</organism>
<name>A0A1U6INB7_9SPHN</name>
<feature type="domain" description="Phage tail assembly chaperone-like" evidence="1">
    <location>
        <begin position="69"/>
        <end position="127"/>
    </location>
</feature>
<dbReference type="Gene3D" id="6.10.140.1310">
    <property type="match status" value="1"/>
</dbReference>
<dbReference type="EMBL" id="FVZE01000010">
    <property type="protein sequence ID" value="SLK09531.1"/>
    <property type="molecule type" value="Genomic_DNA"/>
</dbReference>